<proteinExistence type="predicted"/>
<feature type="signal peptide" evidence="1">
    <location>
        <begin position="1"/>
        <end position="18"/>
    </location>
</feature>
<evidence type="ECO:0000256" key="1">
    <source>
        <dbReference type="SAM" id="SignalP"/>
    </source>
</evidence>
<dbReference type="STRING" id="574349.SAMN05443545_104299"/>
<accession>A0A1H2ZYJ6</accession>
<protein>
    <submittedName>
        <fullName evidence="2">Uncharacterized protein</fullName>
    </submittedName>
</protein>
<sequence>MKSIFVAFLLLASFKSLAADSSEKQEYCDNLATFAAQTAEARLSGESFSSVIRRIDNLESNPGVKTLFKGIASDVYTKEFSPEEAYSDLIWSCLNSLKDSERGDS</sequence>
<gene>
    <name evidence="2" type="ORF">SAMN05443545_104299</name>
</gene>
<keyword evidence="1" id="KW-0732">Signal</keyword>
<dbReference type="EMBL" id="FNNI01000004">
    <property type="protein sequence ID" value="SDX22436.1"/>
    <property type="molecule type" value="Genomic_DNA"/>
</dbReference>
<keyword evidence="3" id="KW-1185">Reference proteome</keyword>
<reference evidence="2 3" key="1">
    <citation type="submission" date="2016-10" db="EMBL/GenBank/DDBJ databases">
        <authorList>
            <person name="de Groot N.N."/>
        </authorList>
    </citation>
    <scope>NUCLEOTIDE SEQUENCE [LARGE SCALE GENOMIC DNA]</scope>
    <source>
        <strain evidence="2 3">DSM 19219</strain>
    </source>
</reference>
<evidence type="ECO:0000313" key="3">
    <source>
        <dbReference type="Proteomes" id="UP000198500"/>
    </source>
</evidence>
<feature type="chain" id="PRO_5011507493" evidence="1">
    <location>
        <begin position="19"/>
        <end position="105"/>
    </location>
</feature>
<dbReference type="Proteomes" id="UP000198500">
    <property type="component" value="Unassembled WGS sequence"/>
</dbReference>
<organism evidence="2 3">
    <name type="scientific">Aidingimonas halophila</name>
    <dbReference type="NCBI Taxonomy" id="574349"/>
    <lineage>
        <taxon>Bacteria</taxon>
        <taxon>Pseudomonadati</taxon>
        <taxon>Pseudomonadota</taxon>
        <taxon>Gammaproteobacteria</taxon>
        <taxon>Oceanospirillales</taxon>
        <taxon>Halomonadaceae</taxon>
        <taxon>Aidingimonas</taxon>
    </lineage>
</organism>
<dbReference type="AlphaFoldDB" id="A0A1H2ZYJ6"/>
<name>A0A1H2ZYJ6_9GAMM</name>
<evidence type="ECO:0000313" key="2">
    <source>
        <dbReference type="EMBL" id="SDX22436.1"/>
    </source>
</evidence>